<dbReference type="Proteomes" id="UP000255036">
    <property type="component" value="Unassembled WGS sequence"/>
</dbReference>
<dbReference type="InterPro" id="IPR001127">
    <property type="entry name" value="PTS_EIIA_1_perm"/>
</dbReference>
<comment type="subcellular location">
    <subcellularLocation>
        <location evidence="1">Cytoplasm</location>
    </subcellularLocation>
</comment>
<evidence type="ECO:0000256" key="6">
    <source>
        <dbReference type="ARBA" id="ARBA00022777"/>
    </source>
</evidence>
<dbReference type="InterPro" id="IPR050890">
    <property type="entry name" value="PTS_EIIA_component"/>
</dbReference>
<dbReference type="GO" id="GO:0016301">
    <property type="term" value="F:kinase activity"/>
    <property type="evidence" value="ECO:0007669"/>
    <property type="project" value="UniProtKB-KW"/>
</dbReference>
<dbReference type="PANTHER" id="PTHR45008">
    <property type="entry name" value="PTS SYSTEM GLUCOSE-SPECIFIC EIIA COMPONENT"/>
    <property type="match status" value="1"/>
</dbReference>
<sequence length="169" mass="18360">MKSDYKKKSEKDNITLETTPGRFYSPLKGKIITLQEIPDDVFSQGILGVGCGIEPESETVVAPVNGVICMIAETKHAIGISSDDGMEILIHVGIDTVLMGGDGFDVKVKEGQRIECGQKLIVFSRNKIKEAGYPTTTAFLITNSEECLTVQFKIGKDVMTLEDFGGIVK</sequence>
<organism evidence="8 9">
    <name type="scientific">Anaerosacchariphilus polymeriproducens</name>
    <dbReference type="NCBI Taxonomy" id="1812858"/>
    <lineage>
        <taxon>Bacteria</taxon>
        <taxon>Bacillati</taxon>
        <taxon>Bacillota</taxon>
        <taxon>Clostridia</taxon>
        <taxon>Lachnospirales</taxon>
        <taxon>Lachnospiraceae</taxon>
        <taxon>Anaerosacchariphilus</taxon>
    </lineage>
</organism>
<comment type="caution">
    <text evidence="8">The sequence shown here is derived from an EMBL/GenBank/DDBJ whole genome shotgun (WGS) entry which is preliminary data.</text>
</comment>
<dbReference type="EMBL" id="QRCT01000012">
    <property type="protein sequence ID" value="RDU24629.1"/>
    <property type="molecule type" value="Genomic_DNA"/>
</dbReference>
<evidence type="ECO:0000256" key="2">
    <source>
        <dbReference type="ARBA" id="ARBA00022448"/>
    </source>
</evidence>
<evidence type="ECO:0000259" key="7">
    <source>
        <dbReference type="PROSITE" id="PS51093"/>
    </source>
</evidence>
<dbReference type="Pfam" id="PF00358">
    <property type="entry name" value="PTS_EIIA_1"/>
    <property type="match status" value="1"/>
</dbReference>
<evidence type="ECO:0000256" key="5">
    <source>
        <dbReference type="ARBA" id="ARBA00022683"/>
    </source>
</evidence>
<proteinExistence type="predicted"/>
<evidence type="ECO:0000256" key="1">
    <source>
        <dbReference type="ARBA" id="ARBA00004496"/>
    </source>
</evidence>
<keyword evidence="2" id="KW-0813">Transport</keyword>
<feature type="domain" description="PTS EIIA type-1" evidence="7">
    <location>
        <begin position="39"/>
        <end position="143"/>
    </location>
</feature>
<evidence type="ECO:0000313" key="9">
    <source>
        <dbReference type="Proteomes" id="UP000255036"/>
    </source>
</evidence>
<reference evidence="8 9" key="1">
    <citation type="submission" date="2018-07" db="EMBL/GenBank/DDBJ databases">
        <title>Anaerosacharophilus polymeroproducens gen. nov. sp. nov., an anaerobic bacterium isolated from salt field.</title>
        <authorList>
            <person name="Kim W."/>
            <person name="Yang S.-H."/>
            <person name="Oh J."/>
            <person name="Lee J.-H."/>
            <person name="Kwon K.K."/>
        </authorList>
    </citation>
    <scope>NUCLEOTIDE SEQUENCE [LARGE SCALE GENOMIC DNA]</scope>
    <source>
        <strain evidence="8 9">MCWD5</strain>
    </source>
</reference>
<keyword evidence="4" id="KW-0808">Transferase</keyword>
<protein>
    <submittedName>
        <fullName evidence="8">PTS glucose transporter subunit IIA</fullName>
    </submittedName>
</protein>
<keyword evidence="9" id="KW-1185">Reference proteome</keyword>
<dbReference type="GO" id="GO:0005737">
    <property type="term" value="C:cytoplasm"/>
    <property type="evidence" value="ECO:0007669"/>
    <property type="project" value="UniProtKB-SubCell"/>
</dbReference>
<dbReference type="GO" id="GO:0009401">
    <property type="term" value="P:phosphoenolpyruvate-dependent sugar phosphotransferase system"/>
    <property type="evidence" value="ECO:0007669"/>
    <property type="project" value="UniProtKB-KW"/>
</dbReference>
<accession>A0A371AYL0</accession>
<keyword evidence="6" id="KW-0418">Kinase</keyword>
<name>A0A371AYL0_9FIRM</name>
<dbReference type="InterPro" id="IPR011055">
    <property type="entry name" value="Dup_hybrid_motif"/>
</dbReference>
<keyword evidence="5" id="KW-0598">Phosphotransferase system</keyword>
<evidence type="ECO:0000256" key="3">
    <source>
        <dbReference type="ARBA" id="ARBA00022597"/>
    </source>
</evidence>
<evidence type="ECO:0000313" key="8">
    <source>
        <dbReference type="EMBL" id="RDU24629.1"/>
    </source>
</evidence>
<gene>
    <name evidence="8" type="ORF">DWV06_03960</name>
</gene>
<dbReference type="PROSITE" id="PS51093">
    <property type="entry name" value="PTS_EIIA_TYPE_1"/>
    <property type="match status" value="1"/>
</dbReference>
<dbReference type="AlphaFoldDB" id="A0A371AYL0"/>
<evidence type="ECO:0000256" key="4">
    <source>
        <dbReference type="ARBA" id="ARBA00022679"/>
    </source>
</evidence>
<dbReference type="FunFam" id="2.70.70.10:FF:000001">
    <property type="entry name" value="PTS system glucose-specific IIA component"/>
    <property type="match status" value="1"/>
</dbReference>
<dbReference type="PROSITE" id="PS00371">
    <property type="entry name" value="PTS_EIIA_TYPE_1_HIS"/>
    <property type="match status" value="1"/>
</dbReference>
<dbReference type="Gene3D" id="2.70.70.10">
    <property type="entry name" value="Glucose Permease (Domain IIA)"/>
    <property type="match status" value="1"/>
</dbReference>
<keyword evidence="3 8" id="KW-0762">Sugar transport</keyword>
<dbReference type="SUPFAM" id="SSF51261">
    <property type="entry name" value="Duplicated hybrid motif"/>
    <property type="match status" value="1"/>
</dbReference>
<dbReference type="NCBIfam" id="TIGR00830">
    <property type="entry name" value="PTBA"/>
    <property type="match status" value="1"/>
</dbReference>
<dbReference type="PANTHER" id="PTHR45008:SF1">
    <property type="entry name" value="PTS SYSTEM GLUCOSE-SPECIFIC EIIA COMPONENT"/>
    <property type="match status" value="1"/>
</dbReference>